<evidence type="ECO:0000313" key="2">
    <source>
        <dbReference type="Proteomes" id="UP000662904"/>
    </source>
</evidence>
<evidence type="ECO:0000313" key="1">
    <source>
        <dbReference type="EMBL" id="QSQ09922.1"/>
    </source>
</evidence>
<protein>
    <submittedName>
        <fullName evidence="1">Uncharacterized protein</fullName>
    </submittedName>
</protein>
<dbReference type="KEGG" id="kme:H0A61_02303"/>
<dbReference type="EMBL" id="CP059066">
    <property type="protein sequence ID" value="QSQ09922.1"/>
    <property type="molecule type" value="Genomic_DNA"/>
</dbReference>
<keyword evidence="2" id="KW-1185">Reference proteome</keyword>
<name>A0A8A0RPT7_9FIRM</name>
<sequence>MVIDVIGYKEQDAERILKENGIIIKKIWSKPPGLNLINIEDGTPRVIRQLILEDGLVEITLAYFKS</sequence>
<accession>A0A8A0RPT7</accession>
<gene>
    <name evidence="1" type="ORF">H0A61_02303</name>
</gene>
<organism evidence="1 2">
    <name type="scientific">Koleobacter methoxysyntrophicus</name>
    <dbReference type="NCBI Taxonomy" id="2751313"/>
    <lineage>
        <taxon>Bacteria</taxon>
        <taxon>Bacillati</taxon>
        <taxon>Bacillota</taxon>
        <taxon>Clostridia</taxon>
        <taxon>Koleobacterales</taxon>
        <taxon>Koleobacteraceae</taxon>
        <taxon>Koleobacter</taxon>
    </lineage>
</organism>
<proteinExistence type="predicted"/>
<dbReference type="Proteomes" id="UP000662904">
    <property type="component" value="Chromosome"/>
</dbReference>
<dbReference type="RefSeq" id="WP_206707253.1">
    <property type="nucleotide sequence ID" value="NZ_CP059066.1"/>
</dbReference>
<dbReference type="AlphaFoldDB" id="A0A8A0RPT7"/>
<reference evidence="1" key="1">
    <citation type="submission" date="2020-07" db="EMBL/GenBank/DDBJ databases">
        <title>Koleobacter methoxysyntrophicus gen. nov., sp. nov., a novel anaerobic bacterium isolated from deep subsurface oil field and proposal of Koleobacterales ord. nov. in the phylum Firmicutes.</title>
        <authorList>
            <person name="Sakamoto S."/>
            <person name="Tamaki H."/>
        </authorList>
    </citation>
    <scope>NUCLEOTIDE SEQUENCE</scope>
    <source>
        <strain evidence="1">NRmbB1</strain>
    </source>
</reference>